<evidence type="ECO:0000256" key="3">
    <source>
        <dbReference type="ARBA" id="ARBA00022729"/>
    </source>
</evidence>
<dbReference type="SUPFAM" id="SSF53850">
    <property type="entry name" value="Periplasmic binding protein-like II"/>
    <property type="match status" value="1"/>
</dbReference>
<dbReference type="RefSeq" id="WP_131170840.1">
    <property type="nucleotide sequence ID" value="NZ_FXTL01000001.1"/>
</dbReference>
<dbReference type="EMBL" id="SDMR01000001">
    <property type="protein sequence ID" value="TBT96428.1"/>
    <property type="molecule type" value="Genomic_DNA"/>
</dbReference>
<dbReference type="GO" id="GO:1904680">
    <property type="term" value="F:peptide transmembrane transporter activity"/>
    <property type="evidence" value="ECO:0007669"/>
    <property type="project" value="TreeGrafter"/>
</dbReference>
<dbReference type="Proteomes" id="UP000291933">
    <property type="component" value="Unassembled WGS sequence"/>
</dbReference>
<evidence type="ECO:0000313" key="6">
    <source>
        <dbReference type="EMBL" id="TBT96428.1"/>
    </source>
</evidence>
<dbReference type="InterPro" id="IPR000914">
    <property type="entry name" value="SBP_5_dom"/>
</dbReference>
<feature type="chain" id="PRO_5020873631" evidence="4">
    <location>
        <begin position="31"/>
        <end position="522"/>
    </location>
</feature>
<dbReference type="PIRSF" id="PIRSF002741">
    <property type="entry name" value="MppA"/>
    <property type="match status" value="1"/>
</dbReference>
<dbReference type="PROSITE" id="PS01040">
    <property type="entry name" value="SBP_BACTERIAL_5"/>
    <property type="match status" value="1"/>
</dbReference>
<sequence>MASRPRRWISTLGAFGAALALVLTGCSNTAAPKPTASNSTAPELKIGLSADVPDLKPSRDQGAAAMMLDTMIHRGLLGYDAKGQVVPALAESFKASADNKSFTFKLRKDLKFSDGSALTSANVKKTLEFLATSSSGAKIGATMSQLASVDTPDEQTAVVNLKNANVAFPSYLADTTAAILPDKSFGAQGTSWEGAGPFKLDKTQKGVSFTFSKNPNFYDASNVNFDKATVTVYADGQARLNALLAGDVHLIDFVPWESFDRVKQDANLTLDPQSGPWMYLHFNVAKGGPLANEKVRQAIALAVNRENVAKAAFSGQASVVAGAPISESSPFYNAQLAQGWKQDVAKAKQLMAEAGYANGFDAVLLTSSQYAFHQDTALSVQPDLAAIGIRTTLDSGDWATRQQKAAEGRYDIAVAGSAGVVNDPSFLVNFVTGPAANNRSYGFDDPKLDDLLNKGLQAATDADRKAVYDQVQERIIQTVPFASLVGRSQAFAYSKKLSGFANIPGFLTFESGYTLVGARLQA</sequence>
<evidence type="ECO:0000256" key="4">
    <source>
        <dbReference type="SAM" id="SignalP"/>
    </source>
</evidence>
<keyword evidence="7" id="KW-1185">Reference proteome</keyword>
<dbReference type="Gene3D" id="3.90.76.10">
    <property type="entry name" value="Dipeptide-binding Protein, Domain 1"/>
    <property type="match status" value="1"/>
</dbReference>
<dbReference type="Gene3D" id="3.10.105.10">
    <property type="entry name" value="Dipeptide-binding Protein, Domain 3"/>
    <property type="match status" value="1"/>
</dbReference>
<protein>
    <submittedName>
        <fullName evidence="6">Peptide ABC transporter substrate-binding protein</fullName>
    </submittedName>
</protein>
<dbReference type="InterPro" id="IPR023765">
    <property type="entry name" value="SBP_5_CS"/>
</dbReference>
<dbReference type="PANTHER" id="PTHR30290:SF83">
    <property type="entry name" value="ABC TRANSPORTER SUBSTRATE-BINDING PROTEIN"/>
    <property type="match status" value="1"/>
</dbReference>
<dbReference type="Gene3D" id="3.40.190.10">
    <property type="entry name" value="Periplasmic binding protein-like II"/>
    <property type="match status" value="1"/>
</dbReference>
<dbReference type="GO" id="GO:0043190">
    <property type="term" value="C:ATP-binding cassette (ABC) transporter complex"/>
    <property type="evidence" value="ECO:0007669"/>
    <property type="project" value="InterPro"/>
</dbReference>
<dbReference type="PROSITE" id="PS51257">
    <property type="entry name" value="PROKAR_LIPOPROTEIN"/>
    <property type="match status" value="1"/>
</dbReference>
<evidence type="ECO:0000256" key="1">
    <source>
        <dbReference type="ARBA" id="ARBA00004193"/>
    </source>
</evidence>
<dbReference type="OrthoDB" id="9796817at2"/>
<accession>A0A4Q9KPB2</accession>
<comment type="caution">
    <text evidence="6">The sequence shown here is derived from an EMBL/GenBank/DDBJ whole genome shotgun (WGS) entry which is preliminary data.</text>
</comment>
<feature type="domain" description="Solute-binding protein family 5" evidence="5">
    <location>
        <begin position="84"/>
        <end position="436"/>
    </location>
</feature>
<reference evidence="6 7" key="1">
    <citation type="submission" date="2019-01" db="EMBL/GenBank/DDBJ databases">
        <title>Lactibacter flavus gen. nov., sp. nov., a novel bacterium of the family Propionibacteriaceae isolated from raw milk and dairy products.</title>
        <authorList>
            <person name="Huptas C."/>
            <person name="Wenning M."/>
            <person name="Breitenwieser F."/>
            <person name="Doll E."/>
            <person name="Von Neubeck M."/>
            <person name="Busse H.-J."/>
            <person name="Scherer S."/>
        </authorList>
    </citation>
    <scope>NUCLEOTIDE SEQUENCE [LARGE SCALE GENOMIC DNA]</scope>
    <source>
        <strain evidence="6 7">DSM 22130</strain>
    </source>
</reference>
<comment type="similarity">
    <text evidence="2">Belongs to the bacterial solute-binding protein 5 family.</text>
</comment>
<evidence type="ECO:0000259" key="5">
    <source>
        <dbReference type="Pfam" id="PF00496"/>
    </source>
</evidence>
<dbReference type="Pfam" id="PF00496">
    <property type="entry name" value="SBP_bac_5"/>
    <property type="match status" value="1"/>
</dbReference>
<dbReference type="PANTHER" id="PTHR30290">
    <property type="entry name" value="PERIPLASMIC BINDING COMPONENT OF ABC TRANSPORTER"/>
    <property type="match status" value="1"/>
</dbReference>
<dbReference type="GO" id="GO:0015833">
    <property type="term" value="P:peptide transport"/>
    <property type="evidence" value="ECO:0007669"/>
    <property type="project" value="TreeGrafter"/>
</dbReference>
<organism evidence="6 7">
    <name type="scientific">Propioniciclava tarda</name>
    <dbReference type="NCBI Taxonomy" id="433330"/>
    <lineage>
        <taxon>Bacteria</taxon>
        <taxon>Bacillati</taxon>
        <taxon>Actinomycetota</taxon>
        <taxon>Actinomycetes</taxon>
        <taxon>Propionibacteriales</taxon>
        <taxon>Propionibacteriaceae</taxon>
        <taxon>Propioniciclava</taxon>
    </lineage>
</organism>
<evidence type="ECO:0000256" key="2">
    <source>
        <dbReference type="ARBA" id="ARBA00005695"/>
    </source>
</evidence>
<dbReference type="InterPro" id="IPR039424">
    <property type="entry name" value="SBP_5"/>
</dbReference>
<dbReference type="InterPro" id="IPR030678">
    <property type="entry name" value="Peptide/Ni-bd"/>
</dbReference>
<proteinExistence type="inferred from homology"/>
<keyword evidence="3 4" id="KW-0732">Signal</keyword>
<comment type="subcellular location">
    <subcellularLocation>
        <location evidence="1">Cell membrane</location>
        <topology evidence="1">Lipid-anchor</topology>
    </subcellularLocation>
</comment>
<dbReference type="GO" id="GO:0042597">
    <property type="term" value="C:periplasmic space"/>
    <property type="evidence" value="ECO:0007669"/>
    <property type="project" value="UniProtKB-ARBA"/>
</dbReference>
<name>A0A4Q9KPB2_PROTD</name>
<gene>
    <name evidence="6" type="ORF">ET996_01915</name>
</gene>
<dbReference type="AlphaFoldDB" id="A0A4Q9KPB2"/>
<feature type="signal peptide" evidence="4">
    <location>
        <begin position="1"/>
        <end position="30"/>
    </location>
</feature>
<evidence type="ECO:0000313" key="7">
    <source>
        <dbReference type="Proteomes" id="UP000291933"/>
    </source>
</evidence>